<proteinExistence type="inferred from homology"/>
<evidence type="ECO:0000313" key="6">
    <source>
        <dbReference type="Proteomes" id="UP000502706"/>
    </source>
</evidence>
<comment type="similarity">
    <text evidence="2">Belongs to the bacterial solute-binding protein SsuA/TauA family.</text>
</comment>
<evidence type="ECO:0000256" key="2">
    <source>
        <dbReference type="ARBA" id="ARBA00010742"/>
    </source>
</evidence>
<accession>A0A6G8Q0M5</accession>
<dbReference type="EMBL" id="CP045121">
    <property type="protein sequence ID" value="QIN80005.1"/>
    <property type="molecule type" value="Genomic_DNA"/>
</dbReference>
<name>A0A6G8Q0M5_9ACTN</name>
<dbReference type="SUPFAM" id="SSF53850">
    <property type="entry name" value="Periplasmic binding protein-like II"/>
    <property type="match status" value="1"/>
</dbReference>
<dbReference type="InterPro" id="IPR015168">
    <property type="entry name" value="SsuA/THI5"/>
</dbReference>
<dbReference type="PROSITE" id="PS51257">
    <property type="entry name" value="PROKAR_LIPOPROTEIN"/>
    <property type="match status" value="1"/>
</dbReference>
<dbReference type="KEGG" id="rmar:GBA65_17400"/>
<evidence type="ECO:0000256" key="3">
    <source>
        <dbReference type="ARBA" id="ARBA00022729"/>
    </source>
</evidence>
<protein>
    <recommendedName>
        <fullName evidence="4">SsuA/THI5-like domain-containing protein</fullName>
    </recommendedName>
</protein>
<keyword evidence="3" id="KW-0732">Signal</keyword>
<reference evidence="5 6" key="1">
    <citation type="submission" date="2019-10" db="EMBL/GenBank/DDBJ databases">
        <title>Rubrobacter sp nov SCSIO 52915 isolated from a deep-sea sediment in the South China Sea.</title>
        <authorList>
            <person name="Chen R.W."/>
        </authorList>
    </citation>
    <scope>NUCLEOTIDE SEQUENCE [LARGE SCALE GENOMIC DNA]</scope>
    <source>
        <strain evidence="5 6">SCSIO 52915</strain>
    </source>
</reference>
<evidence type="ECO:0000256" key="1">
    <source>
        <dbReference type="ARBA" id="ARBA00004418"/>
    </source>
</evidence>
<organism evidence="5 6">
    <name type="scientific">Rubrobacter marinus</name>
    <dbReference type="NCBI Taxonomy" id="2653852"/>
    <lineage>
        <taxon>Bacteria</taxon>
        <taxon>Bacillati</taxon>
        <taxon>Actinomycetota</taxon>
        <taxon>Rubrobacteria</taxon>
        <taxon>Rubrobacterales</taxon>
        <taxon>Rubrobacteraceae</taxon>
        <taxon>Rubrobacter</taxon>
    </lineage>
</organism>
<keyword evidence="6" id="KW-1185">Reference proteome</keyword>
<comment type="subcellular location">
    <subcellularLocation>
        <location evidence="1">Periplasm</location>
    </subcellularLocation>
</comment>
<feature type="domain" description="SsuA/THI5-like" evidence="4">
    <location>
        <begin position="55"/>
        <end position="268"/>
    </location>
</feature>
<dbReference type="PANTHER" id="PTHR30024">
    <property type="entry name" value="ALIPHATIC SULFONATES-BINDING PROTEIN-RELATED"/>
    <property type="match status" value="1"/>
</dbReference>
<dbReference type="RefSeq" id="WP_166397681.1">
    <property type="nucleotide sequence ID" value="NZ_CP045121.1"/>
</dbReference>
<evidence type="ECO:0000313" key="5">
    <source>
        <dbReference type="EMBL" id="QIN80005.1"/>
    </source>
</evidence>
<dbReference type="Proteomes" id="UP000502706">
    <property type="component" value="Chromosome"/>
</dbReference>
<evidence type="ECO:0000259" key="4">
    <source>
        <dbReference type="Pfam" id="PF09084"/>
    </source>
</evidence>
<dbReference type="PANTHER" id="PTHR30024:SF47">
    <property type="entry name" value="TAURINE-BINDING PERIPLASMIC PROTEIN"/>
    <property type="match status" value="1"/>
</dbReference>
<dbReference type="GO" id="GO:0042597">
    <property type="term" value="C:periplasmic space"/>
    <property type="evidence" value="ECO:0007669"/>
    <property type="project" value="UniProtKB-SubCell"/>
</dbReference>
<dbReference type="Pfam" id="PF09084">
    <property type="entry name" value="NMT1"/>
    <property type="match status" value="1"/>
</dbReference>
<dbReference type="Gene3D" id="3.40.190.10">
    <property type="entry name" value="Periplasmic binding protein-like II"/>
    <property type="match status" value="2"/>
</dbReference>
<gene>
    <name evidence="5" type="ORF">GBA65_17400</name>
</gene>
<dbReference type="AlphaFoldDB" id="A0A6G8Q0M5"/>
<sequence length="340" mass="36887">MPKLIRRYAAIVVIVVSAVGCGAVEEASQGGGQEGDLAPVRLAIPHRALFTVGFPVYVAQEQGYYEDAGLEIETTVTSGGGSTVQSVISGSVDIAIETGALSVVGAYAEGAPIKIISDSTTGIDVIWYAKSDSPYETMQDLAGQKVGFSSPGSSTDLGINTMNDILRDEGLEEISGEAVGSPPDQFTAVQTDQIASGWTTPPFFLEEINNGDLKTVVEGSELEEYSDVAIRINFANADYVEQSPESVRAFLDAHQKAWDWIFDNREEAVQIWKEGGELEQDTETLLTSFDYYTPEQVELYPLSGQEKIVKDAIEYGFLEEELSEEQMQDLFDLQYAPGAE</sequence>